<feature type="compositionally biased region" description="Basic and acidic residues" evidence="1">
    <location>
        <begin position="73"/>
        <end position="87"/>
    </location>
</feature>
<proteinExistence type="predicted"/>
<reference evidence="2 3" key="1">
    <citation type="submission" date="2018-02" db="EMBL/GenBank/DDBJ databases">
        <title>The genomes of Aspergillus section Nigri reveals drivers in fungal speciation.</title>
        <authorList>
            <consortium name="DOE Joint Genome Institute"/>
            <person name="Vesth T.C."/>
            <person name="Nybo J."/>
            <person name="Theobald S."/>
            <person name="Brandl J."/>
            <person name="Frisvad J.C."/>
            <person name="Nielsen K.F."/>
            <person name="Lyhne E.K."/>
            <person name="Kogle M.E."/>
            <person name="Kuo A."/>
            <person name="Riley R."/>
            <person name="Clum A."/>
            <person name="Nolan M."/>
            <person name="Lipzen A."/>
            <person name="Salamov A."/>
            <person name="Henrissat B."/>
            <person name="Wiebenga A."/>
            <person name="De vries R.P."/>
            <person name="Grigoriev I.V."/>
            <person name="Mortensen U.H."/>
            <person name="Andersen M.R."/>
            <person name="Baker S.E."/>
        </authorList>
    </citation>
    <scope>NUCLEOTIDE SEQUENCE [LARGE SCALE GENOMIC DNA]</scope>
    <source>
        <strain evidence="2 3">CBS 114.51</strain>
    </source>
</reference>
<accession>A0A8T8X673</accession>
<dbReference type="GeneID" id="37175382"/>
<evidence type="ECO:0000256" key="1">
    <source>
        <dbReference type="SAM" id="MobiDB-lite"/>
    </source>
</evidence>
<name>A0A8T8X673_ASPJA</name>
<dbReference type="AlphaFoldDB" id="A0A8T8X673"/>
<organism evidence="2 3">
    <name type="scientific">Aspergillus japonicus CBS 114.51</name>
    <dbReference type="NCBI Taxonomy" id="1448312"/>
    <lineage>
        <taxon>Eukaryota</taxon>
        <taxon>Fungi</taxon>
        <taxon>Dikarya</taxon>
        <taxon>Ascomycota</taxon>
        <taxon>Pezizomycotina</taxon>
        <taxon>Eurotiomycetes</taxon>
        <taxon>Eurotiomycetidae</taxon>
        <taxon>Eurotiales</taxon>
        <taxon>Aspergillaceae</taxon>
        <taxon>Aspergillus</taxon>
        <taxon>Aspergillus subgen. Circumdati</taxon>
    </lineage>
</organism>
<protein>
    <submittedName>
        <fullName evidence="2">Uncharacterized protein</fullName>
    </submittedName>
</protein>
<keyword evidence="3" id="KW-1185">Reference proteome</keyword>
<feature type="region of interest" description="Disordered" evidence="1">
    <location>
        <begin position="65"/>
        <end position="87"/>
    </location>
</feature>
<dbReference type="EMBL" id="KZ824782">
    <property type="protein sequence ID" value="RAH83561.1"/>
    <property type="molecule type" value="Genomic_DNA"/>
</dbReference>
<feature type="region of interest" description="Disordered" evidence="1">
    <location>
        <begin position="1"/>
        <end position="33"/>
    </location>
</feature>
<gene>
    <name evidence="2" type="ORF">BO86DRAFT_387823</name>
</gene>
<evidence type="ECO:0000313" key="2">
    <source>
        <dbReference type="EMBL" id="RAH83561.1"/>
    </source>
</evidence>
<dbReference type="RefSeq" id="XP_025529455.1">
    <property type="nucleotide sequence ID" value="XM_025671690.1"/>
</dbReference>
<dbReference type="Proteomes" id="UP000249497">
    <property type="component" value="Unassembled WGS sequence"/>
</dbReference>
<evidence type="ECO:0000313" key="3">
    <source>
        <dbReference type="Proteomes" id="UP000249497"/>
    </source>
</evidence>
<sequence length="87" mass="10168">MLNHYSNPGDFVQRLNWTNSPPRRPESIKDSPLGRILRRPRRLREQYSHGLALFLLMLLHRARTSSPVGADGRPTERRIPAQRDKIE</sequence>